<feature type="compositionally biased region" description="Pro residues" evidence="1">
    <location>
        <begin position="59"/>
        <end position="70"/>
    </location>
</feature>
<feature type="region of interest" description="Disordered" evidence="1">
    <location>
        <begin position="59"/>
        <end position="108"/>
    </location>
</feature>
<proteinExistence type="predicted"/>
<dbReference type="Proteomes" id="UP001318040">
    <property type="component" value="Chromosome 49"/>
</dbReference>
<dbReference type="RefSeq" id="XP_032828492.1">
    <property type="nucleotide sequence ID" value="XM_032972601.1"/>
</dbReference>
<keyword evidence="2" id="KW-1185">Reference proteome</keyword>
<dbReference type="PANTHER" id="PTHR24030">
    <property type="entry name" value="PROTEIN CMSS1"/>
    <property type="match status" value="1"/>
</dbReference>
<dbReference type="GO" id="GO:0005634">
    <property type="term" value="C:nucleus"/>
    <property type="evidence" value="ECO:0007669"/>
    <property type="project" value="TreeGrafter"/>
</dbReference>
<dbReference type="KEGG" id="pmrn:116952907"/>
<feature type="compositionally biased region" description="Low complexity" evidence="1">
    <location>
        <begin position="167"/>
        <end position="176"/>
    </location>
</feature>
<evidence type="ECO:0000313" key="4">
    <source>
        <dbReference type="RefSeq" id="XP_032828492.1"/>
    </source>
</evidence>
<dbReference type="SUPFAM" id="SSF52540">
    <property type="entry name" value="P-loop containing nucleoside triphosphate hydrolases"/>
    <property type="match status" value="1"/>
</dbReference>
<evidence type="ECO:0000313" key="3">
    <source>
        <dbReference type="RefSeq" id="XP_032828491.1"/>
    </source>
</evidence>
<sequence length="414" mass="45921">MADNELDTIEAIITITRGAAGHCAHHQQRDKKYIDCWCCYSLRGLCELGNSLRFSLPPLTPPPPLPPPRLRVPLSSRQPAATSTRGLPPPTHNHHPHTTISSTTSNSFMADDLGQDWWLRENAAEQRSDASEEEQEEHAKEDAEPKPKKSKKRGKGGERPPEPGEPPSKGASTKSGTKGGGTKQKVPRPEVAVPVIATEEEPKKKRKRKRKTITDVLAASEPARGTPEDLRQSLLAHFQGMLSVVEMEEMALSDASFLPSSDATHTVSSYLKEVCPKWAKLWRSHADTKRPLAIVVCSSALRALDVMRQAAAFKGDCRVAKLFSKHIKVEEQIALLAKQPVHLAAGTPGRIKKILDLDGMTLDSLKYLVLDWNWRDQKLRRLIDIPEVKTDVLELLQKFIIPTARRSSAKIGLF</sequence>
<dbReference type="InterPro" id="IPR027417">
    <property type="entry name" value="P-loop_NTPase"/>
</dbReference>
<reference evidence="3 4" key="1">
    <citation type="submission" date="2025-04" db="UniProtKB">
        <authorList>
            <consortium name="RefSeq"/>
        </authorList>
    </citation>
    <scope>IDENTIFICATION</scope>
    <source>
        <tissue evidence="3 4">Sperm</tissue>
    </source>
</reference>
<organism evidence="2 3">
    <name type="scientific">Petromyzon marinus</name>
    <name type="common">Sea lamprey</name>
    <dbReference type="NCBI Taxonomy" id="7757"/>
    <lineage>
        <taxon>Eukaryota</taxon>
        <taxon>Metazoa</taxon>
        <taxon>Chordata</taxon>
        <taxon>Craniata</taxon>
        <taxon>Vertebrata</taxon>
        <taxon>Cyclostomata</taxon>
        <taxon>Hyperoartia</taxon>
        <taxon>Petromyzontiformes</taxon>
        <taxon>Petromyzontidae</taxon>
        <taxon>Petromyzon</taxon>
    </lineage>
</organism>
<protein>
    <submittedName>
        <fullName evidence="3 4">Protein CMSS1 isoform X1</fullName>
    </submittedName>
</protein>
<gene>
    <name evidence="3 4" type="primary">CMSS1</name>
</gene>
<dbReference type="AlphaFoldDB" id="A0AAJ7U283"/>
<dbReference type="CTD" id="84319"/>
<dbReference type="GO" id="GO:0030686">
    <property type="term" value="C:90S preribosome"/>
    <property type="evidence" value="ECO:0007669"/>
    <property type="project" value="TreeGrafter"/>
</dbReference>
<dbReference type="Gene3D" id="3.40.50.300">
    <property type="entry name" value="P-loop containing nucleotide triphosphate hydrolases"/>
    <property type="match status" value="1"/>
</dbReference>
<evidence type="ECO:0000313" key="2">
    <source>
        <dbReference type="Proteomes" id="UP001318040"/>
    </source>
</evidence>
<feature type="compositionally biased region" description="Low complexity" evidence="1">
    <location>
        <begin position="98"/>
        <end position="107"/>
    </location>
</feature>
<feature type="compositionally biased region" description="Basic and acidic residues" evidence="1">
    <location>
        <begin position="137"/>
        <end position="147"/>
    </location>
</feature>
<feature type="region of interest" description="Disordered" evidence="1">
    <location>
        <begin position="123"/>
        <end position="227"/>
    </location>
</feature>
<evidence type="ECO:0000256" key="1">
    <source>
        <dbReference type="SAM" id="MobiDB-lite"/>
    </source>
</evidence>
<dbReference type="Pfam" id="PF14617">
    <property type="entry name" value="CMS1"/>
    <property type="match status" value="1"/>
</dbReference>
<dbReference type="RefSeq" id="XP_032828491.1">
    <property type="nucleotide sequence ID" value="XM_032972600.1"/>
</dbReference>
<dbReference type="InterPro" id="IPR032704">
    <property type="entry name" value="Cms1"/>
</dbReference>
<accession>A0AAJ7U283</accession>
<dbReference type="PANTHER" id="PTHR24030:SF0">
    <property type="entry name" value="PROTEIN CMSS1"/>
    <property type="match status" value="1"/>
</dbReference>
<name>A0AAJ7U283_PETMA</name>